<feature type="transmembrane region" description="Helical" evidence="5">
    <location>
        <begin position="354"/>
        <end position="373"/>
    </location>
</feature>
<evidence type="ECO:0000256" key="3">
    <source>
        <dbReference type="ARBA" id="ARBA00022989"/>
    </source>
</evidence>
<dbReference type="Gene3D" id="1.20.1250.20">
    <property type="entry name" value="MFS general substrate transporter like domains"/>
    <property type="match status" value="1"/>
</dbReference>
<dbReference type="SUPFAM" id="SSF103473">
    <property type="entry name" value="MFS general substrate transporter"/>
    <property type="match status" value="1"/>
</dbReference>
<dbReference type="InterPro" id="IPR011701">
    <property type="entry name" value="MFS"/>
</dbReference>
<proteinExistence type="predicted"/>
<dbReference type="PROSITE" id="PS50850">
    <property type="entry name" value="MFS"/>
    <property type="match status" value="1"/>
</dbReference>
<dbReference type="GO" id="GO:0022857">
    <property type="term" value="F:transmembrane transporter activity"/>
    <property type="evidence" value="ECO:0007669"/>
    <property type="project" value="InterPro"/>
</dbReference>
<feature type="domain" description="Major facilitator superfamily (MFS) profile" evidence="6">
    <location>
        <begin position="78"/>
        <end position="555"/>
    </location>
</feature>
<evidence type="ECO:0000313" key="7">
    <source>
        <dbReference type="EMBL" id="KAJ4394751.1"/>
    </source>
</evidence>
<dbReference type="GO" id="GO:0005886">
    <property type="term" value="C:plasma membrane"/>
    <property type="evidence" value="ECO:0007669"/>
    <property type="project" value="TreeGrafter"/>
</dbReference>
<protein>
    <recommendedName>
        <fullName evidence="6">Major facilitator superfamily (MFS) profile domain-containing protein</fullName>
    </recommendedName>
</protein>
<accession>A0A9W9CZM9</accession>
<evidence type="ECO:0000256" key="5">
    <source>
        <dbReference type="SAM" id="Phobius"/>
    </source>
</evidence>
<feature type="transmembrane region" description="Helical" evidence="5">
    <location>
        <begin position="179"/>
        <end position="196"/>
    </location>
</feature>
<dbReference type="PANTHER" id="PTHR23502">
    <property type="entry name" value="MAJOR FACILITATOR SUPERFAMILY"/>
    <property type="match status" value="1"/>
</dbReference>
<dbReference type="EMBL" id="JAPEVB010000002">
    <property type="protein sequence ID" value="KAJ4394751.1"/>
    <property type="molecule type" value="Genomic_DNA"/>
</dbReference>
<keyword evidence="4 5" id="KW-0472">Membrane</keyword>
<organism evidence="7 8">
    <name type="scientific">Gnomoniopsis smithogilvyi</name>
    <dbReference type="NCBI Taxonomy" id="1191159"/>
    <lineage>
        <taxon>Eukaryota</taxon>
        <taxon>Fungi</taxon>
        <taxon>Dikarya</taxon>
        <taxon>Ascomycota</taxon>
        <taxon>Pezizomycotina</taxon>
        <taxon>Sordariomycetes</taxon>
        <taxon>Sordariomycetidae</taxon>
        <taxon>Diaporthales</taxon>
        <taxon>Gnomoniaceae</taxon>
        <taxon>Gnomoniopsis</taxon>
    </lineage>
</organism>
<evidence type="ECO:0000256" key="4">
    <source>
        <dbReference type="ARBA" id="ARBA00023136"/>
    </source>
</evidence>
<comment type="caution">
    <text evidence="7">The sequence shown here is derived from an EMBL/GenBank/DDBJ whole genome shotgun (WGS) entry which is preliminary data.</text>
</comment>
<comment type="subcellular location">
    <subcellularLocation>
        <location evidence="1">Membrane</location>
        <topology evidence="1">Multi-pass membrane protein</topology>
    </subcellularLocation>
</comment>
<evidence type="ECO:0000259" key="6">
    <source>
        <dbReference type="PROSITE" id="PS50850"/>
    </source>
</evidence>
<feature type="transmembrane region" description="Helical" evidence="5">
    <location>
        <begin position="208"/>
        <end position="225"/>
    </location>
</feature>
<dbReference type="Pfam" id="PF07690">
    <property type="entry name" value="MFS_1"/>
    <property type="match status" value="1"/>
</dbReference>
<feature type="transmembrane region" description="Helical" evidence="5">
    <location>
        <begin position="436"/>
        <end position="455"/>
    </location>
</feature>
<dbReference type="OrthoDB" id="268400at2759"/>
<sequence length="594" mass="64764">MAKPIQNISAPMGVKVRERDSMDEVLLAKNLPTTMSTGSQVVGTTQLFEGSTMRCVPMPTADPKDPLNLPEWRKWASIVTLSLFGALALSAEAIVGALVPIFVLEYAGIDPKILGQIDLSSLSFSTPGGKPADPLQLLNSLGGPPISKVDLISTLPILVNGLASYILVPLSIAYGRRPVILFAGVMAWAGGLWAGFSTSLNSHIAARVFQGFGAGAVEALIPLILQDMLFIHQRNKAFSLVAAGQGIFIVAIGVTSPIIVVKLSWRYIYYITSAVGILAWIAMIFLVPETRWERSREELAGQEVSPIRPGEIRPRLDYAKHGYRTNKDDFGLFAVKTQWRLARKSVTETFKATFFPNVMWVIALNSIFVGALSATQQNAAAIILSLKLNFNQLGLVVLPIVVATPFVWFFGGFLADKISNWQAKRNGGQREPESHLISLAFPLMAGIAGPLLFGYAGEHTDQRPLAFLLGGFFLIGFGGLTMNTLVSVYLVESYPNYAGPVLVTMSSFRLIAGFLISFKSADMILSLGFLKTFGIYAAIMAVFSLMLPLVYKYGKRMRLWSAGKLDASQVEYDDNKSMKSIELTRTWTVDSGKM</sequence>
<feature type="transmembrane region" description="Helical" evidence="5">
    <location>
        <begin position="78"/>
        <end position="103"/>
    </location>
</feature>
<feature type="transmembrane region" description="Helical" evidence="5">
    <location>
        <begin position="267"/>
        <end position="287"/>
    </location>
</feature>
<evidence type="ECO:0000313" key="8">
    <source>
        <dbReference type="Proteomes" id="UP001140453"/>
    </source>
</evidence>
<keyword evidence="8" id="KW-1185">Reference proteome</keyword>
<feature type="transmembrane region" description="Helical" evidence="5">
    <location>
        <begin position="393"/>
        <end position="415"/>
    </location>
</feature>
<reference evidence="7" key="1">
    <citation type="submission" date="2022-10" db="EMBL/GenBank/DDBJ databases">
        <title>Tapping the CABI collections for fungal endophytes: first genome assemblies for Collariella, Neodidymelliopsis, Ascochyta clinopodiicola, Didymella pomorum, Didymosphaeria variabile, Neocosmospora piperis and Neocucurbitaria cava.</title>
        <authorList>
            <person name="Hill R."/>
        </authorList>
    </citation>
    <scope>NUCLEOTIDE SEQUENCE</scope>
    <source>
        <strain evidence="7">IMI 355082</strain>
    </source>
</reference>
<dbReference type="InterPro" id="IPR036259">
    <property type="entry name" value="MFS_trans_sf"/>
</dbReference>
<evidence type="ECO:0000256" key="2">
    <source>
        <dbReference type="ARBA" id="ARBA00022692"/>
    </source>
</evidence>
<evidence type="ECO:0000256" key="1">
    <source>
        <dbReference type="ARBA" id="ARBA00004141"/>
    </source>
</evidence>
<gene>
    <name evidence="7" type="ORF">N0V93_003970</name>
</gene>
<name>A0A9W9CZM9_9PEZI</name>
<keyword evidence="2 5" id="KW-0812">Transmembrane</keyword>
<feature type="transmembrane region" description="Helical" evidence="5">
    <location>
        <begin position="524"/>
        <end position="551"/>
    </location>
</feature>
<feature type="transmembrane region" description="Helical" evidence="5">
    <location>
        <begin position="237"/>
        <end position="261"/>
    </location>
</feature>
<dbReference type="InterPro" id="IPR020846">
    <property type="entry name" value="MFS_dom"/>
</dbReference>
<feature type="transmembrane region" description="Helical" evidence="5">
    <location>
        <begin position="497"/>
        <end position="518"/>
    </location>
</feature>
<feature type="transmembrane region" description="Helical" evidence="5">
    <location>
        <begin position="151"/>
        <end position="172"/>
    </location>
</feature>
<dbReference type="AlphaFoldDB" id="A0A9W9CZM9"/>
<feature type="transmembrane region" description="Helical" evidence="5">
    <location>
        <begin position="467"/>
        <end position="490"/>
    </location>
</feature>
<dbReference type="Proteomes" id="UP001140453">
    <property type="component" value="Unassembled WGS sequence"/>
</dbReference>
<keyword evidence="3 5" id="KW-1133">Transmembrane helix</keyword>
<dbReference type="PANTHER" id="PTHR23502:SF164">
    <property type="entry name" value="MAJOR FACILITATOR SUPERFAMILY (MFS) PROFILE DOMAIN-CONTAINING PROTEIN"/>
    <property type="match status" value="1"/>
</dbReference>